<keyword evidence="2" id="KW-1185">Reference proteome</keyword>
<organism evidence="1 2">
    <name type="scientific">Lactobacillus phage ViSo-2018a</name>
    <dbReference type="NCBI Taxonomy" id="2267607"/>
    <lineage>
        <taxon>Viruses</taxon>
        <taxon>Duplodnaviria</taxon>
        <taxon>Heunggongvirae</taxon>
        <taxon>Uroviricota</taxon>
        <taxon>Caudoviricetes</taxon>
        <taxon>Tybeckvirinae</taxon>
        <taxon>Lidleunavirus</taxon>
        <taxon>Lidleunavirus ViSo2018a</taxon>
    </lineage>
</organism>
<evidence type="ECO:0000313" key="2">
    <source>
        <dbReference type="Proteomes" id="UP000274035"/>
    </source>
</evidence>
<dbReference type="EMBL" id="CP031026">
    <property type="protein sequence ID" value="AZA17336.1"/>
    <property type="molecule type" value="Genomic_DNA"/>
</dbReference>
<dbReference type="Proteomes" id="UP000274035">
    <property type="component" value="Segment"/>
</dbReference>
<gene>
    <name evidence="1" type="ORF">DQL93_0785</name>
</gene>
<evidence type="ECO:0000313" key="1">
    <source>
        <dbReference type="EMBL" id="AZA17336.1"/>
    </source>
</evidence>
<sequence>MLTVKCYQCGYVAMLGEPYYVWDDHDFCSMECAQEYIMDQVHVLERHVGEDDRF</sequence>
<name>A0A3G6JHX6_9CAUD</name>
<proteinExistence type="predicted"/>
<protein>
    <recommendedName>
        <fullName evidence="3">MYM-type domain-containing protein</fullName>
    </recommendedName>
</protein>
<reference evidence="1 2" key="1">
    <citation type="submission" date="2018-09" db="EMBL/GenBank/DDBJ databases">
        <authorList>
            <person name="Somerville V."/>
        </authorList>
    </citation>
    <scope>NUCLEOTIDE SEQUENCE [LARGE SCALE GENOMIC DNA]</scope>
</reference>
<accession>A0A3G6JHX6</accession>
<evidence type="ECO:0008006" key="3">
    <source>
        <dbReference type="Google" id="ProtNLM"/>
    </source>
</evidence>